<comment type="subcellular location">
    <subcellularLocation>
        <location evidence="1">Secreted</location>
    </subcellularLocation>
</comment>
<evidence type="ECO:0000256" key="5">
    <source>
        <dbReference type="SAM" id="SignalP"/>
    </source>
</evidence>
<feature type="signal peptide" evidence="5">
    <location>
        <begin position="1"/>
        <end position="22"/>
    </location>
</feature>
<reference evidence="6" key="2">
    <citation type="submission" date="2025-08" db="UniProtKB">
        <authorList>
            <consortium name="Ensembl"/>
        </authorList>
    </citation>
    <scope>IDENTIFICATION</scope>
    <source>
        <strain evidence="6">Thorbecke</strain>
    </source>
</reference>
<dbReference type="eggNOG" id="ENOG502TJ2N">
    <property type="taxonomic scope" value="Eukaryota"/>
</dbReference>
<dbReference type="InterPro" id="IPR032744">
    <property type="entry name" value="IGFL"/>
</dbReference>
<proteinExistence type="inferred from homology"/>
<dbReference type="Ensembl" id="ENSOCUT00000006824.4">
    <property type="protein sequence ID" value="ENSOCUP00000005902.4"/>
    <property type="gene ID" value="ENSOCUG00000021166.3"/>
</dbReference>
<dbReference type="InParanoid" id="G1SRS9"/>
<dbReference type="PANTHER" id="PTHR34827">
    <property type="entry name" value="INSULIN GROWTH FACTOR-LIKE FAMILY MEMBER 3-RELATED"/>
    <property type="match status" value="1"/>
</dbReference>
<evidence type="ECO:0008006" key="8">
    <source>
        <dbReference type="Google" id="ProtNLM"/>
    </source>
</evidence>
<name>G1SRS9_RABIT</name>
<organism evidence="6 7">
    <name type="scientific">Oryctolagus cuniculus</name>
    <name type="common">Rabbit</name>
    <dbReference type="NCBI Taxonomy" id="9986"/>
    <lineage>
        <taxon>Eukaryota</taxon>
        <taxon>Metazoa</taxon>
        <taxon>Chordata</taxon>
        <taxon>Craniata</taxon>
        <taxon>Vertebrata</taxon>
        <taxon>Euteleostomi</taxon>
        <taxon>Mammalia</taxon>
        <taxon>Eutheria</taxon>
        <taxon>Euarchontoglires</taxon>
        <taxon>Glires</taxon>
        <taxon>Lagomorpha</taxon>
        <taxon>Leporidae</taxon>
        <taxon>Oryctolagus</taxon>
    </lineage>
</organism>
<dbReference type="AlphaFoldDB" id="G1SRS9"/>
<dbReference type="Pfam" id="PF14653">
    <property type="entry name" value="IGFL"/>
    <property type="match status" value="1"/>
</dbReference>
<accession>G1SRS9</accession>
<evidence type="ECO:0000313" key="7">
    <source>
        <dbReference type="Proteomes" id="UP000001811"/>
    </source>
</evidence>
<reference evidence="6" key="3">
    <citation type="submission" date="2025-09" db="UniProtKB">
        <authorList>
            <consortium name="Ensembl"/>
        </authorList>
    </citation>
    <scope>IDENTIFICATION</scope>
    <source>
        <strain evidence="6">Thorbecke</strain>
    </source>
</reference>
<evidence type="ECO:0000256" key="3">
    <source>
        <dbReference type="ARBA" id="ARBA00022525"/>
    </source>
</evidence>
<dbReference type="PANTHER" id="PTHR34827:SF1">
    <property type="entry name" value="INSULIN GROWTH FACTOR-LIKE FAMILY MEMBER 4"/>
    <property type="match status" value="1"/>
</dbReference>
<dbReference type="Proteomes" id="UP000001811">
    <property type="component" value="Unplaced"/>
</dbReference>
<dbReference type="GeneTree" id="ENSGT00390000009557"/>
<sequence length="223" mass="23655">MVPGVLGVLAAVFLSALLGSLSEGVPGESSWGWSRTQPRSPPSSGFPAPRCGDQAYNPLEQCCDDDTILPLNRTRLCGPHCPYWPCFQRCCLESVGSHTDRVVRLKLPGVKSDCRTSPISRICAQVRVWDPGPAGEGRRVSPTQRADSPLPSLGSHVTAGLLSVSPHPLPLCPPNFPAGKAPDRTSARFHLICTGLESSRRSPQTLMCGGHLCCTAVAPVVPG</sequence>
<keyword evidence="7" id="KW-1185">Reference proteome</keyword>
<evidence type="ECO:0000256" key="4">
    <source>
        <dbReference type="ARBA" id="ARBA00022729"/>
    </source>
</evidence>
<dbReference type="HOGENOM" id="CLU_1280355_0_0_1"/>
<evidence type="ECO:0000313" key="6">
    <source>
        <dbReference type="Ensembl" id="ENSOCUP00000005902.4"/>
    </source>
</evidence>
<feature type="chain" id="PRO_5023922075" description="IGF like family member 4" evidence="5">
    <location>
        <begin position="23"/>
        <end position="223"/>
    </location>
</feature>
<dbReference type="GO" id="GO:0005102">
    <property type="term" value="F:signaling receptor binding"/>
    <property type="evidence" value="ECO:0007669"/>
    <property type="project" value="TreeGrafter"/>
</dbReference>
<comment type="similarity">
    <text evidence="2">Belongs to the IGFL family.</text>
</comment>
<keyword evidence="3" id="KW-0964">Secreted</keyword>
<evidence type="ECO:0000256" key="2">
    <source>
        <dbReference type="ARBA" id="ARBA00009529"/>
    </source>
</evidence>
<dbReference type="GO" id="GO:0005615">
    <property type="term" value="C:extracellular space"/>
    <property type="evidence" value="ECO:0007669"/>
    <property type="project" value="TreeGrafter"/>
</dbReference>
<dbReference type="Bgee" id="ENSOCUG00000021166">
    <property type="expression patterns" value="Expressed in skin of back and 2 other cell types or tissues"/>
</dbReference>
<evidence type="ECO:0000256" key="1">
    <source>
        <dbReference type="ARBA" id="ARBA00004613"/>
    </source>
</evidence>
<protein>
    <recommendedName>
        <fullName evidence="8">IGF like family member 4</fullName>
    </recommendedName>
</protein>
<reference evidence="6 7" key="1">
    <citation type="journal article" date="2011" name="Nature">
        <title>A high-resolution map of human evolutionary constraint using 29 mammals.</title>
        <authorList>
            <person name="Lindblad-Toh K."/>
            <person name="Garber M."/>
            <person name="Zuk O."/>
            <person name="Lin M.F."/>
            <person name="Parker B.J."/>
            <person name="Washietl S."/>
            <person name="Kheradpour P."/>
            <person name="Ernst J."/>
            <person name="Jordan G."/>
            <person name="Mauceli E."/>
            <person name="Ward L.D."/>
            <person name="Lowe C.B."/>
            <person name="Holloway A.K."/>
            <person name="Clamp M."/>
            <person name="Gnerre S."/>
            <person name="Alfoldi J."/>
            <person name="Beal K."/>
            <person name="Chang J."/>
            <person name="Clawson H."/>
            <person name="Cuff J."/>
            <person name="Di Palma F."/>
            <person name="Fitzgerald S."/>
            <person name="Flicek P."/>
            <person name="Guttman M."/>
            <person name="Hubisz M.J."/>
            <person name="Jaffe D.B."/>
            <person name="Jungreis I."/>
            <person name="Kent W.J."/>
            <person name="Kostka D."/>
            <person name="Lara M."/>
            <person name="Martins A.L."/>
            <person name="Massingham T."/>
            <person name="Moltke I."/>
            <person name="Raney B.J."/>
            <person name="Rasmussen M.D."/>
            <person name="Robinson J."/>
            <person name="Stark A."/>
            <person name="Vilella A.J."/>
            <person name="Wen J."/>
            <person name="Xie X."/>
            <person name="Zody M.C."/>
            <person name="Baldwin J."/>
            <person name="Bloom T."/>
            <person name="Chin C.W."/>
            <person name="Heiman D."/>
            <person name="Nicol R."/>
            <person name="Nusbaum C."/>
            <person name="Young S."/>
            <person name="Wilkinson J."/>
            <person name="Worley K.C."/>
            <person name="Kovar C.L."/>
            <person name="Muzny D.M."/>
            <person name="Gibbs R.A."/>
            <person name="Cree A."/>
            <person name="Dihn H.H."/>
            <person name="Fowler G."/>
            <person name="Jhangiani S."/>
            <person name="Joshi V."/>
            <person name="Lee S."/>
            <person name="Lewis L.R."/>
            <person name="Nazareth L.V."/>
            <person name="Okwuonu G."/>
            <person name="Santibanez J."/>
            <person name="Warren W.C."/>
            <person name="Mardis E.R."/>
            <person name="Weinstock G.M."/>
            <person name="Wilson R.K."/>
            <person name="Delehaunty K."/>
            <person name="Dooling D."/>
            <person name="Fronik C."/>
            <person name="Fulton L."/>
            <person name="Fulton B."/>
            <person name="Graves T."/>
            <person name="Minx P."/>
            <person name="Sodergren E."/>
            <person name="Birney E."/>
            <person name="Margulies E.H."/>
            <person name="Herrero J."/>
            <person name="Green E.D."/>
            <person name="Haussler D."/>
            <person name="Siepel A."/>
            <person name="Goldman N."/>
            <person name="Pollard K.S."/>
            <person name="Pedersen J.S."/>
            <person name="Lander E.S."/>
            <person name="Kellis M."/>
        </authorList>
    </citation>
    <scope>NUCLEOTIDE SEQUENCE [LARGE SCALE GENOMIC DNA]</scope>
    <source>
        <strain evidence="7">Thorbecke</strain>
    </source>
</reference>
<keyword evidence="4 5" id="KW-0732">Signal</keyword>